<evidence type="ECO:0000256" key="16">
    <source>
        <dbReference type="ARBA" id="ARBA00023768"/>
    </source>
</evidence>
<dbReference type="PANTHER" id="PTHR44468">
    <property type="entry name" value="COXSACKIEVIRUS AND ADENOVIRUS RECEPTOR-RELATED"/>
    <property type="match status" value="1"/>
</dbReference>
<comment type="subcellular location">
    <subcellularLocation>
        <location evidence="16">Basolateral cell membrane</location>
        <topology evidence="16">Single-pass type I membrane protein</topology>
    </subcellularLocation>
    <subcellularLocation>
        <location evidence="2">Cell junction</location>
        <location evidence="2">Adherens junction</location>
    </subcellularLocation>
    <subcellularLocation>
        <location evidence="1">Cell junction</location>
        <location evidence="1">Tight junction</location>
    </subcellularLocation>
</comment>
<accession>A0AAV7D092</accession>
<dbReference type="InterPro" id="IPR003598">
    <property type="entry name" value="Ig_sub2"/>
</dbReference>
<dbReference type="GO" id="GO:0005923">
    <property type="term" value="C:bicellular tight junction"/>
    <property type="evidence" value="ECO:0007669"/>
    <property type="project" value="UniProtKB-SubCell"/>
</dbReference>
<evidence type="ECO:0000256" key="2">
    <source>
        <dbReference type="ARBA" id="ARBA00004536"/>
    </source>
</evidence>
<dbReference type="InterPro" id="IPR052307">
    <property type="entry name" value="EJ_Adhesion_Regulator"/>
</dbReference>
<dbReference type="GO" id="GO:0005912">
    <property type="term" value="C:adherens junction"/>
    <property type="evidence" value="ECO:0007669"/>
    <property type="project" value="UniProtKB-SubCell"/>
</dbReference>
<feature type="transmembrane region" description="Helical" evidence="17">
    <location>
        <begin position="247"/>
        <end position="272"/>
    </location>
</feature>
<feature type="domain" description="Ig-like" evidence="18">
    <location>
        <begin position="152"/>
        <end position="227"/>
    </location>
</feature>
<feature type="domain" description="Ig-like" evidence="18">
    <location>
        <begin position="26"/>
        <end position="147"/>
    </location>
</feature>
<dbReference type="SMART" id="SM00406">
    <property type="entry name" value="IGv"/>
    <property type="match status" value="1"/>
</dbReference>
<keyword evidence="9" id="KW-0965">Cell junction</keyword>
<keyword evidence="10 17" id="KW-1133">Transmembrane helix</keyword>
<dbReference type="FunFam" id="2.60.40.10:FF:000095">
    <property type="entry name" value="immunoglobulin superfamily member 11 isoform X1"/>
    <property type="match status" value="1"/>
</dbReference>
<evidence type="ECO:0000256" key="5">
    <source>
        <dbReference type="ARBA" id="ARBA00022692"/>
    </source>
</evidence>
<proteinExistence type="predicted"/>
<name>A0AAV7D092_ENGPU</name>
<evidence type="ECO:0000256" key="3">
    <source>
        <dbReference type="ARBA" id="ARBA00022427"/>
    </source>
</evidence>
<sequence length="381" mass="41542">MERVPLPNGSFIQIFLKVVRESEDVPRAALNALELAPSDKKYEGIQGDKIVLDCKFSLAPEDIGTLDIEWFLVAPDAQQADQMIIAFNGKPYPQDGPLKGRVDFVSPTPEEGDASIIISNLKESDSGTYQCKVKKMPGSQNKKVALNVYVKPTKTRCYVEGKQEIGHDMNLRCMATEGSSPLSYSWVKVSGLEKLPATATLDATTGMLHVKNASQEHSGTYKCMSKNRVGTDECIVMLNVVPPSNTAGIVAGAIIGTLLFLLVLGVLIFFCCRKQKEKKYEKEIQHEIREDVAPPKSRTSTARSYIGSNIGSNHSSLGSLSPSNIDGYSKARYNHIPSDEMERPPSQVPTYVPPKVAGPNLSRMGAIPVMIPAQNKDGSIV</sequence>
<evidence type="ECO:0000256" key="17">
    <source>
        <dbReference type="SAM" id="Phobius"/>
    </source>
</evidence>
<evidence type="ECO:0000256" key="14">
    <source>
        <dbReference type="ARBA" id="ARBA00023180"/>
    </source>
</evidence>
<reference evidence="19" key="1">
    <citation type="thesis" date="2020" institute="ProQuest LLC" country="789 East Eisenhower Parkway, Ann Arbor, MI, USA">
        <title>Comparative Genomics and Chromosome Evolution.</title>
        <authorList>
            <person name="Mudd A.B."/>
        </authorList>
    </citation>
    <scope>NUCLEOTIDE SEQUENCE</scope>
    <source>
        <strain evidence="19">237g6f4</strain>
        <tissue evidence="19">Blood</tissue>
    </source>
</reference>
<dbReference type="SUPFAM" id="SSF48726">
    <property type="entry name" value="Immunoglobulin"/>
    <property type="match status" value="2"/>
</dbReference>
<dbReference type="Pfam" id="PF07686">
    <property type="entry name" value="V-set"/>
    <property type="match status" value="1"/>
</dbReference>
<evidence type="ECO:0000256" key="10">
    <source>
        <dbReference type="ARBA" id="ARBA00022989"/>
    </source>
</evidence>
<evidence type="ECO:0000313" key="20">
    <source>
        <dbReference type="Proteomes" id="UP000824782"/>
    </source>
</evidence>
<keyword evidence="12" id="KW-1015">Disulfide bond</keyword>
<keyword evidence="7" id="KW-0677">Repeat</keyword>
<evidence type="ECO:0000256" key="13">
    <source>
        <dbReference type="ARBA" id="ARBA00023170"/>
    </source>
</evidence>
<dbReference type="InterPro" id="IPR036179">
    <property type="entry name" value="Ig-like_dom_sf"/>
</dbReference>
<organism evidence="19 20">
    <name type="scientific">Engystomops pustulosus</name>
    <name type="common">Tungara frog</name>
    <name type="synonym">Physalaemus pustulosus</name>
    <dbReference type="NCBI Taxonomy" id="76066"/>
    <lineage>
        <taxon>Eukaryota</taxon>
        <taxon>Metazoa</taxon>
        <taxon>Chordata</taxon>
        <taxon>Craniata</taxon>
        <taxon>Vertebrata</taxon>
        <taxon>Euteleostomi</taxon>
        <taxon>Amphibia</taxon>
        <taxon>Batrachia</taxon>
        <taxon>Anura</taxon>
        <taxon>Neobatrachia</taxon>
        <taxon>Hyloidea</taxon>
        <taxon>Leptodactylidae</taxon>
        <taxon>Leiuperinae</taxon>
        <taxon>Engystomops</taxon>
    </lineage>
</organism>
<keyword evidence="20" id="KW-1185">Reference proteome</keyword>
<keyword evidence="4" id="KW-1003">Cell membrane</keyword>
<keyword evidence="6" id="KW-0732">Signal</keyword>
<evidence type="ECO:0000256" key="1">
    <source>
        <dbReference type="ARBA" id="ARBA00004435"/>
    </source>
</evidence>
<evidence type="ECO:0000256" key="6">
    <source>
        <dbReference type="ARBA" id="ARBA00022729"/>
    </source>
</evidence>
<keyword evidence="11 17" id="KW-0472">Membrane</keyword>
<dbReference type="InterPro" id="IPR003599">
    <property type="entry name" value="Ig_sub"/>
</dbReference>
<dbReference type="SMART" id="SM00409">
    <property type="entry name" value="IG"/>
    <property type="match status" value="2"/>
</dbReference>
<dbReference type="PROSITE" id="PS50835">
    <property type="entry name" value="IG_LIKE"/>
    <property type="match status" value="2"/>
</dbReference>
<dbReference type="GO" id="GO:0034109">
    <property type="term" value="P:homotypic cell-cell adhesion"/>
    <property type="evidence" value="ECO:0007669"/>
    <property type="project" value="TreeGrafter"/>
</dbReference>
<protein>
    <recommendedName>
        <fullName evidence="18">Ig-like domain-containing protein</fullName>
    </recommendedName>
</protein>
<keyword evidence="13" id="KW-0675">Receptor</keyword>
<evidence type="ECO:0000256" key="9">
    <source>
        <dbReference type="ARBA" id="ARBA00022949"/>
    </source>
</evidence>
<evidence type="ECO:0000256" key="8">
    <source>
        <dbReference type="ARBA" id="ARBA00022889"/>
    </source>
</evidence>
<dbReference type="GO" id="GO:0014704">
    <property type="term" value="C:intercalated disc"/>
    <property type="evidence" value="ECO:0007669"/>
    <property type="project" value="TreeGrafter"/>
</dbReference>
<dbReference type="GO" id="GO:0050839">
    <property type="term" value="F:cell adhesion molecule binding"/>
    <property type="evidence" value="ECO:0007669"/>
    <property type="project" value="TreeGrafter"/>
</dbReference>
<dbReference type="Gene3D" id="2.60.40.10">
    <property type="entry name" value="Immunoglobulins"/>
    <property type="match status" value="2"/>
</dbReference>
<dbReference type="GO" id="GO:0016323">
    <property type="term" value="C:basolateral plasma membrane"/>
    <property type="evidence" value="ECO:0007669"/>
    <property type="project" value="UniProtKB-SubCell"/>
</dbReference>
<dbReference type="PANTHER" id="PTHR44468:SF3">
    <property type="entry name" value="COXSACKIEVIRUS AND ADENOVIRUS RECEPTOR"/>
    <property type="match status" value="1"/>
</dbReference>
<comment type="caution">
    <text evidence="19">The sequence shown here is derived from an EMBL/GenBank/DDBJ whole genome shotgun (WGS) entry which is preliminary data.</text>
</comment>
<dbReference type="InterPro" id="IPR013783">
    <property type="entry name" value="Ig-like_fold"/>
</dbReference>
<dbReference type="EMBL" id="WNYA01000002">
    <property type="protein sequence ID" value="KAG8590832.1"/>
    <property type="molecule type" value="Genomic_DNA"/>
</dbReference>
<dbReference type="InterPro" id="IPR007110">
    <property type="entry name" value="Ig-like_dom"/>
</dbReference>
<gene>
    <name evidence="19" type="ORF">GDO81_006927</name>
</gene>
<dbReference type="InterPro" id="IPR013106">
    <property type="entry name" value="Ig_V-set"/>
</dbReference>
<evidence type="ECO:0000256" key="11">
    <source>
        <dbReference type="ARBA" id="ARBA00023136"/>
    </source>
</evidence>
<evidence type="ECO:0000256" key="15">
    <source>
        <dbReference type="ARBA" id="ARBA00023319"/>
    </source>
</evidence>
<keyword evidence="5 17" id="KW-0812">Transmembrane</keyword>
<keyword evidence="3" id="KW-0796">Tight junction</keyword>
<evidence type="ECO:0000256" key="12">
    <source>
        <dbReference type="ARBA" id="ARBA00023157"/>
    </source>
</evidence>
<evidence type="ECO:0000259" key="18">
    <source>
        <dbReference type="PROSITE" id="PS50835"/>
    </source>
</evidence>
<evidence type="ECO:0000256" key="4">
    <source>
        <dbReference type="ARBA" id="ARBA00022475"/>
    </source>
</evidence>
<dbReference type="Proteomes" id="UP000824782">
    <property type="component" value="Unassembled WGS sequence"/>
</dbReference>
<keyword evidence="15" id="KW-0393">Immunoglobulin domain</keyword>
<dbReference type="Pfam" id="PF13927">
    <property type="entry name" value="Ig_3"/>
    <property type="match status" value="1"/>
</dbReference>
<dbReference type="SMART" id="SM00408">
    <property type="entry name" value="IGc2"/>
    <property type="match status" value="2"/>
</dbReference>
<keyword evidence="8" id="KW-0130">Cell adhesion</keyword>
<dbReference type="AlphaFoldDB" id="A0AAV7D092"/>
<evidence type="ECO:0000256" key="7">
    <source>
        <dbReference type="ARBA" id="ARBA00022737"/>
    </source>
</evidence>
<keyword evidence="14" id="KW-0325">Glycoprotein</keyword>
<evidence type="ECO:0000313" key="19">
    <source>
        <dbReference type="EMBL" id="KAG8590832.1"/>
    </source>
</evidence>